<feature type="binding site" evidence="6">
    <location>
        <begin position="234"/>
        <end position="235"/>
    </location>
    <ligand>
        <name>substrate</name>
    </ligand>
</feature>
<dbReference type="FunFam" id="1.10.10.850:FF:000001">
    <property type="entry name" value="Isocitrate lyase"/>
    <property type="match status" value="1"/>
</dbReference>
<protein>
    <recommendedName>
        <fullName evidence="4">Isocitrate lyase</fullName>
    </recommendedName>
</protein>
<reference evidence="9" key="1">
    <citation type="journal article" date="2019" name="Int. J. Biol. Macromol.">
        <title>A novel PMA synthetase is the key enzyme for polymalate biosynthesis and its gene is regulated by a calcium signaling pathway in Aureobasidium melanogenum ATCC62921.</title>
        <authorList>
            <person name="Wang K."/>
            <person name="Chi Z."/>
            <person name="Liu G.L."/>
            <person name="Qi C.Y."/>
            <person name="Jiang H."/>
            <person name="Hu Z."/>
            <person name="Chi Z.M."/>
        </authorList>
    </citation>
    <scope>NUCLEOTIDE SEQUENCE</scope>
</reference>
<keyword evidence="3 4" id="KW-0456">Lyase</keyword>
<dbReference type="GO" id="GO:0004451">
    <property type="term" value="F:isocitrate lyase activity"/>
    <property type="evidence" value="ECO:0007669"/>
    <property type="project" value="InterPro"/>
</dbReference>
<sequence>MSASIKSVDPPLPSAEPTSSFQLLPTEQKVGEYEDAVFDDQVKQVQDWWASTRYKGIKRPYSAEDVVSKRGTLQQIYPSSLMARKLFNLLEERAAKGEPVHTMGAIDPVQMTQQAPHQEILYVSGWACSSVLTSTNEVSPDFGDYPYNTVPNQVQRLFKAQQLHDRKHFDARRKMSADERNKTPYIDYLRPIVADGDTGHGGLSAVLKLAKLFAENGAAAVHFEDQLHGGKKCGHLAGKVLVPVGEHINRLVATRFQWDMMGCENLIIARTDSESGKLLSSAIDARDHEYILGSTEDIEPLAETLQVMEMNGATGAEIDAYEAKWVKQHKLVTFDEAAIAHIKAKTSDSNKVAKYESEISANRNRPLNSRRQLAASIAGSPVQFSWDVPRTKEGFYHYRAGLPAATKRAIEFAPFADLLWLETGDPSVQKAAGFAQEIREVHPGKKLVYNLSPSFNWMGHGFTEDQLKNFIWDLGKEGFVLQLISLAGLHSTATITNELAKGFKTDGMLAYVNLVQRRERELGCDVLTHQKWSGASYLDGILGSIQSGSSSSKSMGEGNTEGSF</sequence>
<dbReference type="SUPFAM" id="SSF51621">
    <property type="entry name" value="Phosphoenolpyruvate/pyruvate domain"/>
    <property type="match status" value="1"/>
</dbReference>
<dbReference type="Gene3D" id="3.20.20.60">
    <property type="entry name" value="Phosphoenolpyruvate-binding domains"/>
    <property type="match status" value="1"/>
</dbReference>
<dbReference type="InterPro" id="IPR018523">
    <property type="entry name" value="Isocitrate_lyase_ph_CS"/>
</dbReference>
<evidence type="ECO:0000256" key="1">
    <source>
        <dbReference type="ARBA" id="ARBA00001050"/>
    </source>
</evidence>
<feature type="binding site" evidence="7">
    <location>
        <position position="195"/>
    </location>
    <ligand>
        <name>Mg(2+)</name>
        <dbReference type="ChEBI" id="CHEBI:18420"/>
    </ligand>
</feature>
<comment type="catalytic activity">
    <reaction evidence="1">
        <text>(2S,3R)-3-hydroxybutane-1,2,3-tricarboxylate = pyruvate + succinate</text>
        <dbReference type="Rhea" id="RHEA:16809"/>
        <dbReference type="ChEBI" id="CHEBI:15361"/>
        <dbReference type="ChEBI" id="CHEBI:30031"/>
        <dbReference type="ChEBI" id="CHEBI:57429"/>
        <dbReference type="EC" id="4.1.3.30"/>
    </reaction>
</comment>
<comment type="similarity">
    <text evidence="2 4">Belongs to the isocitrate lyase/PEP mutase superfamily. Isocitrate lyase family.</text>
</comment>
<proteinExistence type="evidence at transcript level"/>
<dbReference type="GO" id="GO:0046421">
    <property type="term" value="F:methylisocitrate lyase activity"/>
    <property type="evidence" value="ECO:0007669"/>
    <property type="project" value="UniProtKB-EC"/>
</dbReference>
<evidence type="ECO:0000256" key="8">
    <source>
        <dbReference type="SAM" id="MobiDB-lite"/>
    </source>
</evidence>
<dbReference type="GO" id="GO:0019629">
    <property type="term" value="P:propionate catabolic process, 2-methylcitrate cycle"/>
    <property type="evidence" value="ECO:0007669"/>
    <property type="project" value="TreeGrafter"/>
</dbReference>
<evidence type="ECO:0000256" key="7">
    <source>
        <dbReference type="PIRSR" id="PIRSR001362-3"/>
    </source>
</evidence>
<keyword evidence="7" id="KW-0479">Metal-binding</keyword>
<feature type="binding site" evidence="6">
    <location>
        <begin position="124"/>
        <end position="126"/>
    </location>
    <ligand>
        <name>substrate</name>
    </ligand>
</feature>
<dbReference type="PANTHER" id="PTHR21631">
    <property type="entry name" value="ISOCITRATE LYASE/MALATE SYNTHASE"/>
    <property type="match status" value="1"/>
</dbReference>
<dbReference type="EMBL" id="MN551076">
    <property type="protein sequence ID" value="QHD40379.1"/>
    <property type="molecule type" value="mRNA"/>
</dbReference>
<dbReference type="AlphaFoldDB" id="A0A6B9NU26"/>
<dbReference type="InterPro" id="IPR039556">
    <property type="entry name" value="ICL/PEPM"/>
</dbReference>
<dbReference type="NCBIfam" id="TIGR01346">
    <property type="entry name" value="isocit_lyase"/>
    <property type="match status" value="1"/>
</dbReference>
<evidence type="ECO:0000256" key="5">
    <source>
        <dbReference type="PIRSR" id="PIRSR001362-1"/>
    </source>
</evidence>
<dbReference type="PANTHER" id="PTHR21631:SF13">
    <property type="entry name" value="MITOCHONDRIAL 2-METHYLISOCITRATE LYASE ICL2"/>
    <property type="match status" value="1"/>
</dbReference>
<evidence type="ECO:0000256" key="6">
    <source>
        <dbReference type="PIRSR" id="PIRSR001362-2"/>
    </source>
</evidence>
<keyword evidence="7" id="KW-0460">Magnesium</keyword>
<dbReference type="PROSITE" id="PS00161">
    <property type="entry name" value="ISOCITRATE_LYASE"/>
    <property type="match status" value="1"/>
</dbReference>
<evidence type="ECO:0000313" key="9">
    <source>
        <dbReference type="EMBL" id="QHD40379.1"/>
    </source>
</evidence>
<comment type="cofactor">
    <cofactor evidence="7">
        <name>Mg(2+)</name>
        <dbReference type="ChEBI" id="CHEBI:18420"/>
    </cofactor>
    <text evidence="7">Can also use Mn(2+) ion.</text>
</comment>
<dbReference type="Pfam" id="PF00463">
    <property type="entry name" value="ICL"/>
    <property type="match status" value="1"/>
</dbReference>
<name>A0A6B9NU26_AURME</name>
<feature type="region of interest" description="Disordered" evidence="8">
    <location>
        <begin position="1"/>
        <end position="21"/>
    </location>
</feature>
<feature type="active site" description="Proton acceptor" evidence="5">
    <location>
        <position position="233"/>
    </location>
</feature>
<dbReference type="GO" id="GO:0046872">
    <property type="term" value="F:metal ion binding"/>
    <property type="evidence" value="ECO:0007669"/>
    <property type="project" value="UniProtKB-KW"/>
</dbReference>
<dbReference type="Gene3D" id="1.10.10.850">
    <property type="match status" value="1"/>
</dbReference>
<dbReference type="PIRSF" id="PIRSF001362">
    <property type="entry name" value="Isocit_lyase"/>
    <property type="match status" value="1"/>
</dbReference>
<feature type="binding site" evidence="6">
    <location>
        <position position="270"/>
    </location>
    <ligand>
        <name>substrate</name>
    </ligand>
</feature>
<evidence type="ECO:0000256" key="3">
    <source>
        <dbReference type="ARBA" id="ARBA00023239"/>
    </source>
</evidence>
<evidence type="ECO:0000256" key="4">
    <source>
        <dbReference type="PIRNR" id="PIRNR001362"/>
    </source>
</evidence>
<dbReference type="InterPro" id="IPR006254">
    <property type="entry name" value="Isocitrate_lyase"/>
</dbReference>
<evidence type="ECO:0000256" key="2">
    <source>
        <dbReference type="ARBA" id="ARBA00005704"/>
    </source>
</evidence>
<dbReference type="GO" id="GO:0005759">
    <property type="term" value="C:mitochondrial matrix"/>
    <property type="evidence" value="ECO:0007669"/>
    <property type="project" value="TreeGrafter"/>
</dbReference>
<feature type="binding site" evidence="6">
    <location>
        <position position="485"/>
    </location>
    <ligand>
        <name>substrate</name>
    </ligand>
</feature>
<dbReference type="CDD" id="cd00377">
    <property type="entry name" value="ICL_PEPM"/>
    <property type="match status" value="1"/>
</dbReference>
<feature type="binding site" evidence="6">
    <location>
        <begin position="450"/>
        <end position="454"/>
    </location>
    <ligand>
        <name>substrate</name>
    </ligand>
</feature>
<organism evidence="9">
    <name type="scientific">Aureobasidium melanogenum</name>
    <name type="common">Aureobasidium pullulans var. melanogenum</name>
    <dbReference type="NCBI Taxonomy" id="46634"/>
    <lineage>
        <taxon>Eukaryota</taxon>
        <taxon>Fungi</taxon>
        <taxon>Dikarya</taxon>
        <taxon>Ascomycota</taxon>
        <taxon>Pezizomycotina</taxon>
        <taxon>Dothideomycetes</taxon>
        <taxon>Dothideomycetidae</taxon>
        <taxon>Dothideales</taxon>
        <taxon>Saccotheciaceae</taxon>
        <taxon>Aureobasidium</taxon>
    </lineage>
</organism>
<accession>A0A6B9NU26</accession>
<dbReference type="InterPro" id="IPR015813">
    <property type="entry name" value="Pyrv/PenolPyrv_kinase-like_dom"/>
</dbReference>
<dbReference type="InterPro" id="IPR040442">
    <property type="entry name" value="Pyrv_kinase-like_dom_sf"/>
</dbReference>